<evidence type="ECO:0000313" key="18">
    <source>
        <dbReference type="Proteomes" id="UP001359485"/>
    </source>
</evidence>
<keyword evidence="10 13" id="KW-0175">Coiled coil</keyword>
<evidence type="ECO:0000256" key="3">
    <source>
        <dbReference type="ARBA" id="ARBA00022448"/>
    </source>
</evidence>
<evidence type="ECO:0000313" key="16">
    <source>
        <dbReference type="EMBL" id="KAK6633823.1"/>
    </source>
</evidence>
<gene>
    <name evidence="17" type="ORF">RUM43_001416</name>
    <name evidence="16" type="ORF">RUM44_004430</name>
</gene>
<evidence type="ECO:0000256" key="13">
    <source>
        <dbReference type="SAM" id="Coils"/>
    </source>
</evidence>
<evidence type="ECO:0000256" key="6">
    <source>
        <dbReference type="ARBA" id="ARBA00022824"/>
    </source>
</evidence>
<evidence type="ECO:0000256" key="9">
    <source>
        <dbReference type="ARBA" id="ARBA00022989"/>
    </source>
</evidence>
<name>A0AAN8SJG2_POLSC</name>
<dbReference type="Proteomes" id="UP001359485">
    <property type="component" value="Unassembled WGS sequence"/>
</dbReference>
<dbReference type="Gene3D" id="1.20.5.110">
    <property type="match status" value="1"/>
</dbReference>
<feature type="domain" description="BAP29/BAP31 transmembrane" evidence="14">
    <location>
        <begin position="1"/>
        <end position="137"/>
    </location>
</feature>
<evidence type="ECO:0000256" key="2">
    <source>
        <dbReference type="ARBA" id="ARBA00007956"/>
    </source>
</evidence>
<dbReference type="Proteomes" id="UP001372834">
    <property type="component" value="Unassembled WGS sequence"/>
</dbReference>
<dbReference type="AlphaFoldDB" id="A0AAN8SJG2"/>
<feature type="coiled-coil region" evidence="13">
    <location>
        <begin position="165"/>
        <end position="220"/>
    </location>
</feature>
<sequence length="230" mass="26267">MSIQWTIVASFLYFEIAVVLLLALPVATAKRWQKIFKSRFLAVLGRRTSLYFYVLLFVLVLFLLDAVREIRKYSQLSTVEKTKGYPNLGPEMQISMKLFRAQRNFYISGFALFLSLVIRRLCSLISSLAHMEAQSEAAMKQAASATSTARDLLAQGGMAAENSSNEAHDKEVKSLLSEISKLKKELEAERVDKETIKKQAESTNKEYDRLNEEYNKLQRKLLHDGDKKDD</sequence>
<comment type="caution">
    <text evidence="17">The sequence shown here is derived from an EMBL/GenBank/DDBJ whole genome shotgun (WGS) entry which is preliminary data.</text>
</comment>
<evidence type="ECO:0000256" key="12">
    <source>
        <dbReference type="RuleBase" id="RU367026"/>
    </source>
</evidence>
<keyword evidence="7 12" id="KW-0931">ER-Golgi transport</keyword>
<dbReference type="PANTHER" id="PTHR12701:SF20">
    <property type="entry name" value="ENDOPLASMIC RETICULUM TRANSMEMBRANE PROTEIN"/>
    <property type="match status" value="1"/>
</dbReference>
<protein>
    <recommendedName>
        <fullName evidence="12">Endoplasmic reticulum transmembrane protein</fullName>
    </recommendedName>
</protein>
<dbReference type="PANTHER" id="PTHR12701">
    <property type="entry name" value="BCR-ASSOCIATED PROTEIN, BAP"/>
    <property type="match status" value="1"/>
</dbReference>
<evidence type="ECO:0000259" key="15">
    <source>
        <dbReference type="Pfam" id="PF18035"/>
    </source>
</evidence>
<dbReference type="InterPro" id="IPR040463">
    <property type="entry name" value="BAP29/BAP31_N"/>
</dbReference>
<reference evidence="17 19" key="1">
    <citation type="submission" date="2023-10" db="EMBL/GenBank/DDBJ databases">
        <title>Genomes of two closely related lineages of the louse Polyplax serrata with different host specificities.</title>
        <authorList>
            <person name="Martinu J."/>
            <person name="Tarabai H."/>
            <person name="Stefka J."/>
            <person name="Hypsa V."/>
        </authorList>
    </citation>
    <scope>NUCLEOTIDE SEQUENCE [LARGE SCALE GENOMIC DNA]</scope>
    <source>
        <strain evidence="16">98ZLc_SE</strain>
        <strain evidence="17">HR10_N</strain>
    </source>
</reference>
<dbReference type="GO" id="GO:0005789">
    <property type="term" value="C:endoplasmic reticulum membrane"/>
    <property type="evidence" value="ECO:0007669"/>
    <property type="project" value="UniProtKB-SubCell"/>
</dbReference>
<evidence type="ECO:0000313" key="19">
    <source>
        <dbReference type="Proteomes" id="UP001372834"/>
    </source>
</evidence>
<keyword evidence="18" id="KW-1185">Reference proteome</keyword>
<comment type="similarity">
    <text evidence="2 12">Belongs to the BCAP29/BCAP31 family.</text>
</comment>
<keyword evidence="4 12" id="KW-0812">Transmembrane</keyword>
<dbReference type="GO" id="GO:0006888">
    <property type="term" value="P:endoplasmic reticulum to Golgi vesicle-mediated transport"/>
    <property type="evidence" value="ECO:0007669"/>
    <property type="project" value="UniProtKB-UniRule"/>
</dbReference>
<keyword evidence="9 12" id="KW-1133">Transmembrane helix</keyword>
<dbReference type="FunFam" id="1.20.5.110:FF:000011">
    <property type="entry name" value="B-cell receptor-associated protein 29"/>
    <property type="match status" value="1"/>
</dbReference>
<keyword evidence="6 12" id="KW-0256">Endoplasmic reticulum</keyword>
<evidence type="ECO:0000259" key="14">
    <source>
        <dbReference type="Pfam" id="PF05529"/>
    </source>
</evidence>
<feature type="transmembrane region" description="Helical" evidence="12">
    <location>
        <begin position="6"/>
        <end position="29"/>
    </location>
</feature>
<feature type="transmembrane region" description="Helical" evidence="12">
    <location>
        <begin position="50"/>
        <end position="67"/>
    </location>
</feature>
<keyword evidence="11 12" id="KW-0472">Membrane</keyword>
<dbReference type="Pfam" id="PF18035">
    <property type="entry name" value="Bap31_Bap29_C"/>
    <property type="match status" value="1"/>
</dbReference>
<comment type="subcellular location">
    <subcellularLocation>
        <location evidence="1 12">Endoplasmic reticulum membrane</location>
        <topology evidence="1 12">Multi-pass membrane protein</topology>
    </subcellularLocation>
</comment>
<proteinExistence type="inferred from homology"/>
<dbReference type="Pfam" id="PF05529">
    <property type="entry name" value="Bap31"/>
    <property type="match status" value="1"/>
</dbReference>
<dbReference type="GO" id="GO:0006915">
    <property type="term" value="P:apoptotic process"/>
    <property type="evidence" value="ECO:0007669"/>
    <property type="project" value="UniProtKB-KW"/>
</dbReference>
<evidence type="ECO:0000256" key="7">
    <source>
        <dbReference type="ARBA" id="ARBA00022892"/>
    </source>
</evidence>
<dbReference type="EMBL" id="JAWJWF010000004">
    <property type="protein sequence ID" value="KAK6633823.1"/>
    <property type="molecule type" value="Genomic_DNA"/>
</dbReference>
<accession>A0AAN8SJG2</accession>
<dbReference type="InterPro" id="IPR041672">
    <property type="entry name" value="Bap31/Bap29_C"/>
</dbReference>
<dbReference type="EMBL" id="JAWJWE010000001">
    <property type="protein sequence ID" value="KAK6645140.1"/>
    <property type="molecule type" value="Genomic_DNA"/>
</dbReference>
<evidence type="ECO:0000256" key="4">
    <source>
        <dbReference type="ARBA" id="ARBA00022692"/>
    </source>
</evidence>
<keyword evidence="5" id="KW-0053">Apoptosis</keyword>
<organism evidence="17 19">
    <name type="scientific">Polyplax serrata</name>
    <name type="common">Common mouse louse</name>
    <dbReference type="NCBI Taxonomy" id="468196"/>
    <lineage>
        <taxon>Eukaryota</taxon>
        <taxon>Metazoa</taxon>
        <taxon>Ecdysozoa</taxon>
        <taxon>Arthropoda</taxon>
        <taxon>Hexapoda</taxon>
        <taxon>Insecta</taxon>
        <taxon>Pterygota</taxon>
        <taxon>Neoptera</taxon>
        <taxon>Paraneoptera</taxon>
        <taxon>Psocodea</taxon>
        <taxon>Troctomorpha</taxon>
        <taxon>Phthiraptera</taxon>
        <taxon>Anoplura</taxon>
        <taxon>Polyplacidae</taxon>
        <taxon>Polyplax</taxon>
    </lineage>
</organism>
<keyword evidence="3 12" id="KW-0813">Transport</keyword>
<evidence type="ECO:0000256" key="8">
    <source>
        <dbReference type="ARBA" id="ARBA00022927"/>
    </source>
</evidence>
<dbReference type="InterPro" id="IPR008417">
    <property type="entry name" value="BAP29/BAP31"/>
</dbReference>
<evidence type="ECO:0000256" key="5">
    <source>
        <dbReference type="ARBA" id="ARBA00022703"/>
    </source>
</evidence>
<evidence type="ECO:0000256" key="10">
    <source>
        <dbReference type="ARBA" id="ARBA00023054"/>
    </source>
</evidence>
<comment type="function">
    <text evidence="12">May play a role in anterograde transport of membrane proteins from the endoplasmic reticulum to the Golgi.</text>
</comment>
<evidence type="ECO:0000313" key="17">
    <source>
        <dbReference type="EMBL" id="KAK6645140.1"/>
    </source>
</evidence>
<keyword evidence="8 12" id="KW-0653">Protein transport</keyword>
<evidence type="ECO:0000256" key="1">
    <source>
        <dbReference type="ARBA" id="ARBA00004477"/>
    </source>
</evidence>
<evidence type="ECO:0000256" key="11">
    <source>
        <dbReference type="ARBA" id="ARBA00023136"/>
    </source>
</evidence>
<dbReference type="GO" id="GO:0070973">
    <property type="term" value="P:protein localization to endoplasmic reticulum exit site"/>
    <property type="evidence" value="ECO:0007669"/>
    <property type="project" value="UniProtKB-UniRule"/>
</dbReference>
<comment type="caution">
    <text evidence="12">Lacks conserved residue(s) required for the propagation of feature annotation.</text>
</comment>
<dbReference type="GO" id="GO:0006886">
    <property type="term" value="P:intracellular protein transport"/>
    <property type="evidence" value="ECO:0007669"/>
    <property type="project" value="UniProtKB-UniRule"/>
</dbReference>
<feature type="domain" description="Bap31/Bap29 cytoplasmic coiled-coil" evidence="15">
    <location>
        <begin position="178"/>
        <end position="230"/>
    </location>
</feature>